<sequence length="502" mass="53164">MLACELGLAGVEVLVLERRTEIDPTLKAGSITVPTAEALYRRGLLPPLVEEQRRAFEQVAAFVGAGERPKAPPVVGHFAGIMVGIGGVDFTDAAFRDAGPAQEVLLVRQQAIEAVLAERALASGVGFRRGVDVTGFDAGDDGVVVRTSAGTVRAGWLVGCDGGRSIVRRHGGFDFPGTDPEITGRQAVVEMTGAEGLRPGWNRTDTGVYAHGPVPGRILTVEFDGPPAERDEPVTAAELEGSLRRVSGADVTITNVLSATRYTDNARQASTYHRGRLLLAGDAAHVHSPFGGQGLNLGIGDAVNLGWKLAATIRGHAPDGLLDSYTRERHPVGEWVLDWTRAQVALMRPEPRTRALQKVVGDLLATPDGATYLAKQLSGVLHRYDLGGDHPLVGTGAPDLELADGSRLGEHCHDGRPLLLDLADSPAVRETAERWGERVHVVTAKAAAAMPITGLLVRPDGYIAWVSEGAGVEGLADALGSVARPVAGRSDRDRYRDRRSDG</sequence>
<dbReference type="Pfam" id="PF21274">
    <property type="entry name" value="Rng_hyd_C"/>
    <property type="match status" value="1"/>
</dbReference>
<dbReference type="SUPFAM" id="SSF51905">
    <property type="entry name" value="FAD/NAD(P)-binding domain"/>
    <property type="match status" value="1"/>
</dbReference>
<evidence type="ECO:0000259" key="4">
    <source>
        <dbReference type="Pfam" id="PF01494"/>
    </source>
</evidence>
<dbReference type="InterPro" id="IPR002938">
    <property type="entry name" value="FAD-bd"/>
</dbReference>
<keyword evidence="3" id="KW-0274">FAD</keyword>
<dbReference type="PANTHER" id="PTHR43004">
    <property type="entry name" value="TRK SYSTEM POTASSIUM UPTAKE PROTEIN"/>
    <property type="match status" value="1"/>
</dbReference>
<keyword evidence="5" id="KW-0503">Monooxygenase</keyword>
<protein>
    <submittedName>
        <fullName evidence="5">FAD-dependent monooxygenase</fullName>
    </submittedName>
</protein>
<dbReference type="Gene3D" id="3.50.50.60">
    <property type="entry name" value="FAD/NAD(P)-binding domain"/>
    <property type="match status" value="1"/>
</dbReference>
<dbReference type="PRINTS" id="PR00420">
    <property type="entry name" value="RNGMNOXGNASE"/>
</dbReference>
<comment type="cofactor">
    <cofactor evidence="1">
        <name>FAD</name>
        <dbReference type="ChEBI" id="CHEBI:57692"/>
    </cofactor>
</comment>
<dbReference type="InterPro" id="IPR036188">
    <property type="entry name" value="FAD/NAD-bd_sf"/>
</dbReference>
<dbReference type="Pfam" id="PF01494">
    <property type="entry name" value="FAD_binding_3"/>
    <property type="match status" value="1"/>
</dbReference>
<reference evidence="6" key="1">
    <citation type="journal article" date="2019" name="Int. J. Syst. Evol. Microbiol.">
        <title>The Global Catalogue of Microorganisms (GCM) 10K type strain sequencing project: providing services to taxonomists for standard genome sequencing and annotation.</title>
        <authorList>
            <consortium name="The Broad Institute Genomics Platform"/>
            <consortium name="The Broad Institute Genome Sequencing Center for Infectious Disease"/>
            <person name="Wu L."/>
            <person name="Ma J."/>
        </authorList>
    </citation>
    <scope>NUCLEOTIDE SEQUENCE [LARGE SCALE GENOMIC DNA]</scope>
    <source>
        <strain evidence="6">JCM 18302</strain>
    </source>
</reference>
<evidence type="ECO:0000313" key="6">
    <source>
        <dbReference type="Proteomes" id="UP001500804"/>
    </source>
</evidence>
<dbReference type="GO" id="GO:0004497">
    <property type="term" value="F:monooxygenase activity"/>
    <property type="evidence" value="ECO:0007669"/>
    <property type="project" value="UniProtKB-KW"/>
</dbReference>
<keyword evidence="6" id="KW-1185">Reference proteome</keyword>
<dbReference type="Proteomes" id="UP001500804">
    <property type="component" value="Unassembled WGS sequence"/>
</dbReference>
<organism evidence="5 6">
    <name type="scientific">Pseudonocardia adelaidensis</name>
    <dbReference type="NCBI Taxonomy" id="648754"/>
    <lineage>
        <taxon>Bacteria</taxon>
        <taxon>Bacillati</taxon>
        <taxon>Actinomycetota</taxon>
        <taxon>Actinomycetes</taxon>
        <taxon>Pseudonocardiales</taxon>
        <taxon>Pseudonocardiaceae</taxon>
        <taxon>Pseudonocardia</taxon>
    </lineage>
</organism>
<name>A0ABP9NQ15_9PSEU</name>
<evidence type="ECO:0000256" key="3">
    <source>
        <dbReference type="ARBA" id="ARBA00022827"/>
    </source>
</evidence>
<evidence type="ECO:0000256" key="1">
    <source>
        <dbReference type="ARBA" id="ARBA00001974"/>
    </source>
</evidence>
<dbReference type="Gene3D" id="3.40.30.120">
    <property type="match status" value="1"/>
</dbReference>
<evidence type="ECO:0000256" key="2">
    <source>
        <dbReference type="ARBA" id="ARBA00022630"/>
    </source>
</evidence>
<gene>
    <name evidence="5" type="ORF">GCM10023320_53140</name>
</gene>
<accession>A0ABP9NQ15</accession>
<keyword evidence="2" id="KW-0285">Flavoprotein</keyword>
<evidence type="ECO:0000313" key="5">
    <source>
        <dbReference type="EMBL" id="GAA5130780.1"/>
    </source>
</evidence>
<comment type="caution">
    <text evidence="5">The sequence shown here is derived from an EMBL/GenBank/DDBJ whole genome shotgun (WGS) entry which is preliminary data.</text>
</comment>
<feature type="domain" description="FAD-binding" evidence="4">
    <location>
        <begin position="1"/>
        <end position="340"/>
    </location>
</feature>
<dbReference type="RefSeq" id="WP_345608176.1">
    <property type="nucleotide sequence ID" value="NZ_BAABJO010000022.1"/>
</dbReference>
<keyword evidence="5" id="KW-0560">Oxidoreductase</keyword>
<dbReference type="EMBL" id="BAABJO010000022">
    <property type="protein sequence ID" value="GAA5130780.1"/>
    <property type="molecule type" value="Genomic_DNA"/>
</dbReference>
<dbReference type="Gene3D" id="3.30.70.2450">
    <property type="match status" value="1"/>
</dbReference>
<dbReference type="PANTHER" id="PTHR43004:SF19">
    <property type="entry name" value="BINDING MONOOXYGENASE, PUTATIVE (JCVI)-RELATED"/>
    <property type="match status" value="1"/>
</dbReference>
<proteinExistence type="predicted"/>
<dbReference type="InterPro" id="IPR050641">
    <property type="entry name" value="RIFMO-like"/>
</dbReference>